<evidence type="ECO:0000256" key="5">
    <source>
        <dbReference type="ARBA" id="ARBA00023288"/>
    </source>
</evidence>
<proteinExistence type="predicted"/>
<protein>
    <recommendedName>
        <fullName evidence="7">Curli production assembly/transport component CsgG</fullName>
    </recommendedName>
</protein>
<gene>
    <name evidence="6" type="ORF">N47_E47750</name>
</gene>
<evidence type="ECO:0000256" key="3">
    <source>
        <dbReference type="ARBA" id="ARBA00023136"/>
    </source>
</evidence>
<sequence>MPKILYASSVKDIAVLPFKNITGNSGCNIEDSVTEMLMTELAKNKNFHIVERQRLTDILKETKLQMSGLTDPANALKFGKMTGAKYLISGNITLCATEESKSSFIISYGKQKSNVELKVRVIDLETGIAIGGSEGKGSSDRSSTSFDPSVVGLNNLDNISSGTKSERAGILVEAASQAVTQLNNNLKALFPLEGYIIKKDGDTVIIDIGKGLVSEGSRFEVFQMGEELIHPVTKKKLGQEKTKVGEITVDKVLDEFSYAKTTPGNEKIKVGNIVTLSK</sequence>
<keyword evidence="4" id="KW-0564">Palmitate</keyword>
<evidence type="ECO:0000256" key="4">
    <source>
        <dbReference type="ARBA" id="ARBA00023139"/>
    </source>
</evidence>
<dbReference type="AlphaFoldDB" id="E1YJ09"/>
<dbReference type="Pfam" id="PF03783">
    <property type="entry name" value="CsgG"/>
    <property type="match status" value="1"/>
</dbReference>
<name>E1YJ09_9BACT</name>
<dbReference type="PANTHER" id="PTHR41164">
    <property type="entry name" value="CURLI PRODUCTION ASSEMBLY/TRANSPORT COMPONENT CSGG"/>
    <property type="match status" value="1"/>
</dbReference>
<dbReference type="PANTHER" id="PTHR41164:SF1">
    <property type="entry name" value="CURLI PRODUCTION ASSEMBLY_TRANSPORT COMPONENT CSGG"/>
    <property type="match status" value="1"/>
</dbReference>
<dbReference type="EMBL" id="FR695877">
    <property type="protein sequence ID" value="CBX31263.1"/>
    <property type="molecule type" value="Genomic_DNA"/>
</dbReference>
<evidence type="ECO:0000256" key="2">
    <source>
        <dbReference type="ARBA" id="ARBA00022729"/>
    </source>
</evidence>
<keyword evidence="5" id="KW-0449">Lipoprotein</keyword>
<evidence type="ECO:0000256" key="1">
    <source>
        <dbReference type="ARBA" id="ARBA00022475"/>
    </source>
</evidence>
<organism evidence="6">
    <name type="scientific">uncultured Desulfobacterium sp</name>
    <dbReference type="NCBI Taxonomy" id="201089"/>
    <lineage>
        <taxon>Bacteria</taxon>
        <taxon>Pseudomonadati</taxon>
        <taxon>Thermodesulfobacteriota</taxon>
        <taxon>Desulfobacteria</taxon>
        <taxon>Desulfobacterales</taxon>
        <taxon>Desulfobacteriaceae</taxon>
        <taxon>Desulfobacterium</taxon>
        <taxon>environmental samples</taxon>
    </lineage>
</organism>
<accession>E1YJ09</accession>
<keyword evidence="1" id="KW-1003">Cell membrane</keyword>
<dbReference type="Gene3D" id="3.40.50.10610">
    <property type="entry name" value="ABC-type transport auxiliary lipoprotein component"/>
    <property type="match status" value="1"/>
</dbReference>
<evidence type="ECO:0008006" key="7">
    <source>
        <dbReference type="Google" id="ProtNLM"/>
    </source>
</evidence>
<keyword evidence="3" id="KW-0472">Membrane</keyword>
<dbReference type="InterPro" id="IPR005534">
    <property type="entry name" value="Curli_assmbl/transp-comp_CsgG"/>
</dbReference>
<reference evidence="6" key="1">
    <citation type="journal article" date="2011" name="Environ. Microbiol.">
        <title>Genomic insights into the metabolic potential of the polycyclic aromatic hydrocarbon degrading sulfate-reducing Deltaproteobacterium N47.</title>
        <authorList>
            <person name="Bergmann F."/>
            <person name="Selesi D."/>
            <person name="Weinmaier T."/>
            <person name="Tischler P."/>
            <person name="Rattei T."/>
            <person name="Meckenstock R.U."/>
        </authorList>
    </citation>
    <scope>NUCLEOTIDE SEQUENCE</scope>
</reference>
<evidence type="ECO:0000313" key="6">
    <source>
        <dbReference type="EMBL" id="CBX31263.1"/>
    </source>
</evidence>
<keyword evidence="2" id="KW-0732">Signal</keyword>
<dbReference type="GO" id="GO:0030288">
    <property type="term" value="C:outer membrane-bounded periplasmic space"/>
    <property type="evidence" value="ECO:0007669"/>
    <property type="project" value="InterPro"/>
</dbReference>